<gene>
    <name evidence="1" type="ORF">PbB2_00058</name>
</gene>
<protein>
    <submittedName>
        <fullName evidence="1">Uncharacterized protein</fullName>
    </submittedName>
</protein>
<evidence type="ECO:0000313" key="1">
    <source>
        <dbReference type="EMBL" id="GBF56402.1"/>
    </source>
</evidence>
<keyword evidence="2" id="KW-1185">Reference proteome</keyword>
<accession>A0A2P2E5R3</accession>
<dbReference type="AlphaFoldDB" id="A0A2P2E5R3"/>
<evidence type="ECO:0000313" key="2">
    <source>
        <dbReference type="Proteomes" id="UP000245086"/>
    </source>
</evidence>
<dbReference type="EMBL" id="BFBR01000001">
    <property type="protein sequence ID" value="GBF56402.1"/>
    <property type="molecule type" value="Genomic_DNA"/>
</dbReference>
<dbReference type="Proteomes" id="UP000245086">
    <property type="component" value="Unassembled WGS sequence"/>
</dbReference>
<organism evidence="1 2">
    <name type="scientific">Candidatus Phycosocius bacilliformis</name>
    <dbReference type="NCBI Taxonomy" id="1445552"/>
    <lineage>
        <taxon>Bacteria</taxon>
        <taxon>Pseudomonadati</taxon>
        <taxon>Pseudomonadota</taxon>
        <taxon>Alphaproteobacteria</taxon>
        <taxon>Caulobacterales</taxon>
        <taxon>Caulobacterales incertae sedis</taxon>
        <taxon>Candidatus Phycosocius</taxon>
    </lineage>
</organism>
<reference evidence="1 2" key="1">
    <citation type="journal article" date="2018" name="Genome Announc.">
        <title>Draft Genome Sequence of "Candidatus Phycosocius bacilliformis," an Alphaproteobacterial Ectosymbiont of the Hydrocarbon-Producing Green Alga Botryococcus braunii.</title>
        <authorList>
            <person name="Tanabe Y."/>
            <person name="Yamaguchi H."/>
            <person name="Watanabe M.M."/>
        </authorList>
    </citation>
    <scope>NUCLEOTIDE SEQUENCE [LARGE SCALE GENOMIC DNA]</scope>
    <source>
        <strain evidence="1 2">BOTRYCO-2</strain>
    </source>
</reference>
<name>A0A2P2E5R3_9PROT</name>
<comment type="caution">
    <text evidence="1">The sequence shown here is derived from an EMBL/GenBank/DDBJ whole genome shotgun (WGS) entry which is preliminary data.</text>
</comment>
<proteinExistence type="predicted"/>
<sequence length="72" mass="8057">MAKQSILAIMLAAKRNGLALRYIRNADGSEVLEPITLTAEDFTAPMPAHETETLANDFARRIHHAQRRTQRG</sequence>
<dbReference type="RefSeq" id="WP_192576083.1">
    <property type="nucleotide sequence ID" value="NZ_BFBR01000001.1"/>
</dbReference>